<feature type="transmembrane region" description="Helical" evidence="1">
    <location>
        <begin position="47"/>
        <end position="67"/>
    </location>
</feature>
<proteinExistence type="predicted"/>
<keyword evidence="1" id="KW-0472">Membrane</keyword>
<accession>A0ABT1J8P4</accession>
<evidence type="ECO:0000313" key="2">
    <source>
        <dbReference type="EMBL" id="MCP2313807.1"/>
    </source>
</evidence>
<sequence>MEREPAVTWSAFQRRCAAVVAASVAALVVASAALVWAASQDAPTGRRWWVVAGAALLIGFAASLPLLREVGSTDYVLSCLALAILLVLALAAVFSAAQAAHGIGIHGHAPPSAAATVTDCHRTGRQMDEQAPGDPTYGCTYHWSVDGRPFSEERPTDEPYPDGHRTTVWLDNGRMITARPSLLAIPFWILCALAASAATLAFTATLAWKADQAGLLRRPAP</sequence>
<dbReference type="Proteomes" id="UP001206483">
    <property type="component" value="Unassembled WGS sequence"/>
</dbReference>
<organism evidence="2 3">
    <name type="scientific">Kitasatospora paracochleata</name>
    <dbReference type="NCBI Taxonomy" id="58354"/>
    <lineage>
        <taxon>Bacteria</taxon>
        <taxon>Bacillati</taxon>
        <taxon>Actinomycetota</taxon>
        <taxon>Actinomycetes</taxon>
        <taxon>Kitasatosporales</taxon>
        <taxon>Streptomycetaceae</taxon>
        <taxon>Kitasatospora</taxon>
    </lineage>
</organism>
<dbReference type="RefSeq" id="WP_253803967.1">
    <property type="nucleotide sequence ID" value="NZ_BAAAUB010000004.1"/>
</dbReference>
<evidence type="ECO:0008006" key="4">
    <source>
        <dbReference type="Google" id="ProtNLM"/>
    </source>
</evidence>
<comment type="caution">
    <text evidence="2">The sequence shown here is derived from an EMBL/GenBank/DDBJ whole genome shotgun (WGS) entry which is preliminary data.</text>
</comment>
<keyword evidence="3" id="KW-1185">Reference proteome</keyword>
<keyword evidence="1" id="KW-0812">Transmembrane</keyword>
<evidence type="ECO:0000313" key="3">
    <source>
        <dbReference type="Proteomes" id="UP001206483"/>
    </source>
</evidence>
<name>A0ABT1J8P4_9ACTN</name>
<protein>
    <recommendedName>
        <fullName evidence="4">DUF3592 domain-containing protein</fullName>
    </recommendedName>
</protein>
<reference evidence="2 3" key="1">
    <citation type="submission" date="2022-06" db="EMBL/GenBank/DDBJ databases">
        <title>Sequencing the genomes of 1000 actinobacteria strains.</title>
        <authorList>
            <person name="Klenk H.-P."/>
        </authorList>
    </citation>
    <scope>NUCLEOTIDE SEQUENCE [LARGE SCALE GENOMIC DNA]</scope>
    <source>
        <strain evidence="2 3">DSM 41656</strain>
    </source>
</reference>
<keyword evidence="1" id="KW-1133">Transmembrane helix</keyword>
<feature type="transmembrane region" description="Helical" evidence="1">
    <location>
        <begin position="79"/>
        <end position="100"/>
    </location>
</feature>
<gene>
    <name evidence="2" type="ORF">FHR36_007006</name>
</gene>
<dbReference type="EMBL" id="JAMZDX010000007">
    <property type="protein sequence ID" value="MCP2313807.1"/>
    <property type="molecule type" value="Genomic_DNA"/>
</dbReference>
<feature type="transmembrane region" description="Helical" evidence="1">
    <location>
        <begin position="185"/>
        <end position="208"/>
    </location>
</feature>
<evidence type="ECO:0000256" key="1">
    <source>
        <dbReference type="SAM" id="Phobius"/>
    </source>
</evidence>